<gene>
    <name evidence="7" type="ORF">PECAL_4P24080</name>
</gene>
<sequence>MAKPVVLTHLAHVPAFVPPKARLPNSTRPADCEGLPELDGAVAACNELPRRNPVAVLDAAHVKSECIKAAEATLPPTELDEVRRTWRSNGRLLSWAHMAVAKGTNIELHCHPNVEVVYVISGALSEDRLKRTEEPENDRFLEGCAAVLDADLSQTTKDDFETRTHRAGSAFANEIGSVHRSYTDEGCELLVLWGGCHARVSKPPPFMVEGVREFAPVEAFRRDCSDWIMNALADAGCTNVYGGHGGALVPLVNAVCANPRLNWICVRNEANASLMAAAEAKLTGRLACCIATSGPGATNLTTGLVEACQDRLPVVCLTGLKPRQSLHFAEFQDVDQSRLFAGGGVSFSVDVASPESLIPLLRDAVSTAVTQRTCVHLAIPVDVQAAPAPLPFKRFCAAAAQERVMRRWGPDAEAVANVATLVRASPRIVIALGAKAALCCGSSFARLARQACAPILYRLDAKGLVDEHDPLAFGVVGVHGKPGLEHAAALVSTAELVLAFGVEDHSLLLCNNAGFQIHKMVEFAETALDVKGRFRAVETVIGDLATAAEALADILETTKRPQLLRRQSTSSEKAIGVDHTTRQVSERTLELANRLWDEIPKLVKAGRRSKPRYTVDLMAPVQQKPVDPDAPLVTPKLGKKVMSVHMQMAATGRPHPATALESLAKALSDEHPRPVLCIDTGDITLWASLCYPHFGRTLSSERLGTMGYGLCAGIAALQTLPAPQRAVVVVGDGGFQMTLQELATFKQHCRPGQRLLVIVFDNALLGRVIFGFQGAAGCEIDGPDCVALAKAYGGDGIRVEKAGELPAAIDAAVASSSGLFLLHVLIDPLLKADMAAFIDKAAMNCG</sequence>
<evidence type="ECO:0000256" key="1">
    <source>
        <dbReference type="ARBA" id="ARBA00007812"/>
    </source>
</evidence>
<dbReference type="Gene3D" id="3.40.50.970">
    <property type="match status" value="2"/>
</dbReference>
<proteinExistence type="inferred from homology"/>
<dbReference type="InterPro" id="IPR012000">
    <property type="entry name" value="Thiamin_PyroP_enz_cen_dom"/>
</dbReference>
<keyword evidence="8" id="KW-1185">Reference proteome</keyword>
<keyword evidence="2 3" id="KW-0786">Thiamine pyrophosphate</keyword>
<dbReference type="InterPro" id="IPR012001">
    <property type="entry name" value="Thiamin_PyroP_enz_TPP-bd_dom"/>
</dbReference>
<dbReference type="SUPFAM" id="SSF51182">
    <property type="entry name" value="RmlC-like cupins"/>
    <property type="match status" value="1"/>
</dbReference>
<dbReference type="AlphaFoldDB" id="A0A8J2SW71"/>
<evidence type="ECO:0000256" key="3">
    <source>
        <dbReference type="RuleBase" id="RU362132"/>
    </source>
</evidence>
<protein>
    <recommendedName>
        <fullName evidence="9">Pyruvate decarboxylase</fullName>
    </recommendedName>
</protein>
<dbReference type="GO" id="GO:0005739">
    <property type="term" value="C:mitochondrion"/>
    <property type="evidence" value="ECO:0007669"/>
    <property type="project" value="TreeGrafter"/>
</dbReference>
<dbReference type="PANTHER" id="PTHR18968:SF13">
    <property type="entry name" value="ACETOLACTATE SYNTHASE CATALYTIC SUBUNIT, MITOCHONDRIAL"/>
    <property type="match status" value="1"/>
</dbReference>
<dbReference type="SUPFAM" id="SSF52467">
    <property type="entry name" value="DHS-like NAD/FAD-binding domain"/>
    <property type="match status" value="1"/>
</dbReference>
<dbReference type="Pfam" id="PF00205">
    <property type="entry name" value="TPP_enzyme_M"/>
    <property type="match status" value="1"/>
</dbReference>
<comment type="similarity">
    <text evidence="1 3">Belongs to the TPP enzyme family.</text>
</comment>
<feature type="domain" description="Thiamine pyrophosphate enzyme N-terminal TPP-binding" evidence="6">
    <location>
        <begin position="224"/>
        <end position="338"/>
    </location>
</feature>
<dbReference type="GO" id="GO:0009099">
    <property type="term" value="P:L-valine biosynthetic process"/>
    <property type="evidence" value="ECO:0007669"/>
    <property type="project" value="TreeGrafter"/>
</dbReference>
<evidence type="ECO:0000256" key="2">
    <source>
        <dbReference type="ARBA" id="ARBA00023052"/>
    </source>
</evidence>
<evidence type="ECO:0000259" key="5">
    <source>
        <dbReference type="Pfam" id="PF02775"/>
    </source>
</evidence>
<dbReference type="Gene3D" id="2.60.120.10">
    <property type="entry name" value="Jelly Rolls"/>
    <property type="match status" value="1"/>
</dbReference>
<dbReference type="Pfam" id="PF02775">
    <property type="entry name" value="TPP_enzyme_C"/>
    <property type="match status" value="1"/>
</dbReference>
<dbReference type="InterPro" id="IPR045229">
    <property type="entry name" value="TPP_enz"/>
</dbReference>
<accession>A0A8J2SW71</accession>
<reference evidence="7" key="1">
    <citation type="submission" date="2021-11" db="EMBL/GenBank/DDBJ databases">
        <authorList>
            <consortium name="Genoscope - CEA"/>
            <person name="William W."/>
        </authorList>
    </citation>
    <scope>NUCLEOTIDE SEQUENCE</scope>
</reference>
<dbReference type="GO" id="GO:0009097">
    <property type="term" value="P:isoleucine biosynthetic process"/>
    <property type="evidence" value="ECO:0007669"/>
    <property type="project" value="TreeGrafter"/>
</dbReference>
<dbReference type="SUPFAM" id="SSF52518">
    <property type="entry name" value="Thiamin diphosphate-binding fold (THDP-binding)"/>
    <property type="match status" value="2"/>
</dbReference>
<dbReference type="Pfam" id="PF02776">
    <property type="entry name" value="TPP_enzyme_N"/>
    <property type="match status" value="1"/>
</dbReference>
<evidence type="ECO:0000259" key="6">
    <source>
        <dbReference type="Pfam" id="PF02776"/>
    </source>
</evidence>
<dbReference type="GO" id="GO:0050660">
    <property type="term" value="F:flavin adenine dinucleotide binding"/>
    <property type="evidence" value="ECO:0007669"/>
    <property type="project" value="TreeGrafter"/>
</dbReference>
<evidence type="ECO:0000313" key="7">
    <source>
        <dbReference type="EMBL" id="CAH0375087.1"/>
    </source>
</evidence>
<dbReference type="GO" id="GO:0005948">
    <property type="term" value="C:acetolactate synthase complex"/>
    <property type="evidence" value="ECO:0007669"/>
    <property type="project" value="TreeGrafter"/>
</dbReference>
<dbReference type="PANTHER" id="PTHR18968">
    <property type="entry name" value="THIAMINE PYROPHOSPHATE ENZYMES"/>
    <property type="match status" value="1"/>
</dbReference>
<feature type="domain" description="Thiamine pyrophosphate enzyme central" evidence="4">
    <location>
        <begin position="416"/>
        <end position="551"/>
    </location>
</feature>
<name>A0A8J2SW71_9STRA</name>
<feature type="domain" description="Thiamine pyrophosphate enzyme TPP-binding" evidence="5">
    <location>
        <begin position="679"/>
        <end position="824"/>
    </location>
</feature>
<dbReference type="OrthoDB" id="43314at2759"/>
<dbReference type="InterPro" id="IPR014710">
    <property type="entry name" value="RmlC-like_jellyroll"/>
</dbReference>
<dbReference type="Gene3D" id="3.40.50.1220">
    <property type="entry name" value="TPP-binding domain"/>
    <property type="match status" value="1"/>
</dbReference>
<dbReference type="InterPro" id="IPR011766">
    <property type="entry name" value="TPP_enzyme_TPP-bd"/>
</dbReference>
<dbReference type="EMBL" id="CAKKNE010000004">
    <property type="protein sequence ID" value="CAH0375087.1"/>
    <property type="molecule type" value="Genomic_DNA"/>
</dbReference>
<dbReference type="GO" id="GO:0000287">
    <property type="term" value="F:magnesium ion binding"/>
    <property type="evidence" value="ECO:0007669"/>
    <property type="project" value="InterPro"/>
</dbReference>
<dbReference type="InterPro" id="IPR011051">
    <property type="entry name" value="RmlC_Cupin_sf"/>
</dbReference>
<dbReference type="InterPro" id="IPR029035">
    <property type="entry name" value="DHS-like_NAD/FAD-binding_dom"/>
</dbReference>
<organism evidence="7 8">
    <name type="scientific">Pelagomonas calceolata</name>
    <dbReference type="NCBI Taxonomy" id="35677"/>
    <lineage>
        <taxon>Eukaryota</taxon>
        <taxon>Sar</taxon>
        <taxon>Stramenopiles</taxon>
        <taxon>Ochrophyta</taxon>
        <taxon>Pelagophyceae</taxon>
        <taxon>Pelagomonadales</taxon>
        <taxon>Pelagomonadaceae</taxon>
        <taxon>Pelagomonas</taxon>
    </lineage>
</organism>
<comment type="caution">
    <text evidence="7">The sequence shown here is derived from an EMBL/GenBank/DDBJ whole genome shotgun (WGS) entry which is preliminary data.</text>
</comment>
<evidence type="ECO:0000259" key="4">
    <source>
        <dbReference type="Pfam" id="PF00205"/>
    </source>
</evidence>
<dbReference type="Proteomes" id="UP000789595">
    <property type="component" value="Unassembled WGS sequence"/>
</dbReference>
<evidence type="ECO:0008006" key="9">
    <source>
        <dbReference type="Google" id="ProtNLM"/>
    </source>
</evidence>
<dbReference type="GO" id="GO:0030976">
    <property type="term" value="F:thiamine pyrophosphate binding"/>
    <property type="evidence" value="ECO:0007669"/>
    <property type="project" value="InterPro"/>
</dbReference>
<dbReference type="InterPro" id="IPR029061">
    <property type="entry name" value="THDP-binding"/>
</dbReference>
<evidence type="ECO:0000313" key="8">
    <source>
        <dbReference type="Proteomes" id="UP000789595"/>
    </source>
</evidence>
<dbReference type="GO" id="GO:0003984">
    <property type="term" value="F:acetolactate synthase activity"/>
    <property type="evidence" value="ECO:0007669"/>
    <property type="project" value="TreeGrafter"/>
</dbReference>